<reference evidence="1 2" key="1">
    <citation type="submission" date="2021-06" db="EMBL/GenBank/DDBJ databases">
        <authorList>
            <person name="Palmer J.M."/>
        </authorList>
    </citation>
    <scope>NUCLEOTIDE SEQUENCE [LARGE SCALE GENOMIC DNA]</scope>
    <source>
        <strain evidence="2">if_2019</strain>
        <tissue evidence="1">Muscle</tissue>
    </source>
</reference>
<protein>
    <submittedName>
        <fullName evidence="1">Uncharacterized protein</fullName>
    </submittedName>
</protein>
<organism evidence="1 2">
    <name type="scientific">Ilyodon furcidens</name>
    <name type="common">goldbreast splitfin</name>
    <dbReference type="NCBI Taxonomy" id="33524"/>
    <lineage>
        <taxon>Eukaryota</taxon>
        <taxon>Metazoa</taxon>
        <taxon>Chordata</taxon>
        <taxon>Craniata</taxon>
        <taxon>Vertebrata</taxon>
        <taxon>Euteleostomi</taxon>
        <taxon>Actinopterygii</taxon>
        <taxon>Neopterygii</taxon>
        <taxon>Teleostei</taxon>
        <taxon>Neoteleostei</taxon>
        <taxon>Acanthomorphata</taxon>
        <taxon>Ovalentaria</taxon>
        <taxon>Atherinomorphae</taxon>
        <taxon>Cyprinodontiformes</taxon>
        <taxon>Goodeidae</taxon>
        <taxon>Ilyodon</taxon>
    </lineage>
</organism>
<accession>A0ABV0ULT7</accession>
<sequence length="102" mass="11863">MQSSESQYQDFKINTKRNWEPVKDFKNGRNISPSVGPSRQSSRILDLLQIRGMASSEATTNSSVLSAFNCRVFAPSQCFIFTRQFIKEFYFWNSETLKEQYS</sequence>
<evidence type="ECO:0000313" key="2">
    <source>
        <dbReference type="Proteomes" id="UP001482620"/>
    </source>
</evidence>
<name>A0ABV0ULT7_9TELE</name>
<comment type="caution">
    <text evidence="1">The sequence shown here is derived from an EMBL/GenBank/DDBJ whole genome shotgun (WGS) entry which is preliminary data.</text>
</comment>
<evidence type="ECO:0000313" key="1">
    <source>
        <dbReference type="EMBL" id="MEQ2246085.1"/>
    </source>
</evidence>
<gene>
    <name evidence="1" type="ORF">ILYODFUR_034582</name>
</gene>
<keyword evidence="2" id="KW-1185">Reference proteome</keyword>
<dbReference type="EMBL" id="JAHRIQ010075791">
    <property type="protein sequence ID" value="MEQ2246085.1"/>
    <property type="molecule type" value="Genomic_DNA"/>
</dbReference>
<proteinExistence type="predicted"/>
<dbReference type="Proteomes" id="UP001482620">
    <property type="component" value="Unassembled WGS sequence"/>
</dbReference>